<dbReference type="EMBL" id="NKXS01001729">
    <property type="protein sequence ID" value="PIN17130.1"/>
    <property type="molecule type" value="Genomic_DNA"/>
</dbReference>
<keyword evidence="2" id="KW-1185">Reference proteome</keyword>
<organism evidence="1 2">
    <name type="scientific">Handroanthus impetiginosus</name>
    <dbReference type="NCBI Taxonomy" id="429701"/>
    <lineage>
        <taxon>Eukaryota</taxon>
        <taxon>Viridiplantae</taxon>
        <taxon>Streptophyta</taxon>
        <taxon>Embryophyta</taxon>
        <taxon>Tracheophyta</taxon>
        <taxon>Spermatophyta</taxon>
        <taxon>Magnoliopsida</taxon>
        <taxon>eudicotyledons</taxon>
        <taxon>Gunneridae</taxon>
        <taxon>Pentapetalae</taxon>
        <taxon>asterids</taxon>
        <taxon>lamiids</taxon>
        <taxon>Lamiales</taxon>
        <taxon>Bignoniaceae</taxon>
        <taxon>Crescentiina</taxon>
        <taxon>Tabebuia alliance</taxon>
        <taxon>Handroanthus</taxon>
    </lineage>
</organism>
<protein>
    <submittedName>
        <fullName evidence="1">Uncharacterized protein</fullName>
    </submittedName>
</protein>
<sequence>MDSSTKFGHPLPSYSRPLNFKHHFHHSILHKNQEFSPIYPKIMVVVAGKEEKPATAVASRKTSNSSSFK</sequence>
<evidence type="ECO:0000313" key="1">
    <source>
        <dbReference type="EMBL" id="PIN17130.1"/>
    </source>
</evidence>
<gene>
    <name evidence="1" type="ORF">CDL12_10208</name>
</gene>
<dbReference type="AlphaFoldDB" id="A0A2G9HIL8"/>
<evidence type="ECO:0000313" key="2">
    <source>
        <dbReference type="Proteomes" id="UP000231279"/>
    </source>
</evidence>
<comment type="caution">
    <text evidence="1">The sequence shown here is derived from an EMBL/GenBank/DDBJ whole genome shotgun (WGS) entry which is preliminary data.</text>
</comment>
<name>A0A2G9HIL8_9LAMI</name>
<dbReference type="Proteomes" id="UP000231279">
    <property type="component" value="Unassembled WGS sequence"/>
</dbReference>
<proteinExistence type="predicted"/>
<reference evidence="2" key="1">
    <citation type="journal article" date="2018" name="Gigascience">
        <title>Genome assembly of the Pink Ipe (Handroanthus impetiginosus, Bignoniaceae), a highly valued, ecologically keystone Neotropical timber forest tree.</title>
        <authorList>
            <person name="Silva-Junior O.B."/>
            <person name="Grattapaglia D."/>
            <person name="Novaes E."/>
            <person name="Collevatti R.G."/>
        </authorList>
    </citation>
    <scope>NUCLEOTIDE SEQUENCE [LARGE SCALE GENOMIC DNA]</scope>
    <source>
        <strain evidence="2">cv. UFG-1</strain>
    </source>
</reference>
<accession>A0A2G9HIL8</accession>